<dbReference type="EnsemblPlants" id="OMERI02G10650.2">
    <property type="protein sequence ID" value="OMERI02G10650.2"/>
    <property type="gene ID" value="OMERI02G10650"/>
</dbReference>
<dbReference type="GO" id="GO:0003677">
    <property type="term" value="F:DNA binding"/>
    <property type="evidence" value="ECO:0007669"/>
    <property type="project" value="UniProtKB-UniRule"/>
</dbReference>
<keyword evidence="12" id="KW-1185">Reference proteome</keyword>
<evidence type="ECO:0000256" key="7">
    <source>
        <dbReference type="ARBA" id="ARBA00023242"/>
    </source>
</evidence>
<comment type="similarity">
    <text evidence="2">Belongs to the TALE/BELL homeobox family.</text>
</comment>
<evidence type="ECO:0000313" key="11">
    <source>
        <dbReference type="EnsemblPlants" id="OMERI02G10650.2"/>
    </source>
</evidence>
<dbReference type="CDD" id="cd00086">
    <property type="entry name" value="homeodomain"/>
    <property type="match status" value="1"/>
</dbReference>
<evidence type="ECO:0000256" key="1">
    <source>
        <dbReference type="ARBA" id="ARBA00004123"/>
    </source>
</evidence>
<evidence type="ECO:0000256" key="5">
    <source>
        <dbReference type="ARBA" id="ARBA00023155"/>
    </source>
</evidence>
<reference evidence="11" key="1">
    <citation type="submission" date="2015-04" db="UniProtKB">
        <authorList>
            <consortium name="EnsemblPlants"/>
        </authorList>
    </citation>
    <scope>IDENTIFICATION</scope>
</reference>
<dbReference type="PANTHER" id="PTHR11850">
    <property type="entry name" value="HOMEOBOX PROTEIN TRANSCRIPTION FACTORS"/>
    <property type="match status" value="1"/>
</dbReference>
<evidence type="ECO:0000256" key="8">
    <source>
        <dbReference type="PROSITE-ProRule" id="PRU00108"/>
    </source>
</evidence>
<dbReference type="Gramene" id="OMERI02G10650.2">
    <property type="protein sequence ID" value="OMERI02G10650.2"/>
    <property type="gene ID" value="OMERI02G10650"/>
</dbReference>
<dbReference type="AlphaFoldDB" id="A0A0E0CI88"/>
<feature type="region of interest" description="Disordered" evidence="9">
    <location>
        <begin position="273"/>
        <end position="294"/>
    </location>
</feature>
<keyword evidence="6" id="KW-0804">Transcription</keyword>
<feature type="DNA-binding region" description="Homeobox" evidence="8">
    <location>
        <begin position="484"/>
        <end position="546"/>
    </location>
</feature>
<dbReference type="Pfam" id="PF05920">
    <property type="entry name" value="Homeobox_KN"/>
    <property type="match status" value="1"/>
</dbReference>
<evidence type="ECO:0000256" key="4">
    <source>
        <dbReference type="ARBA" id="ARBA00023125"/>
    </source>
</evidence>
<sequence>MSGNPSFSQLGAVDATMNGGYFMAASGNGADVPLFHPSMAPPHDHGGSFGYGDAAAMDVGAHFAAANNLVLASLATQLFGAAPAAAAHGHGDYLGATTTTPEEEMGGGYDVAVGDSSGGAVSLACLGHGQPGDMAAGWCSTSSRKPSCNWSSSNAGVHGGSYYLAGVPEAAGFVSAAAAAASELSLSLCSKSSSDSMLNASGDQCSSAASRSGLTQMSRVVVEPELPLVPYYPAANFAVVVALSRYAAVAQQVLNDAVGCVLGGVADAAAADSASGVDSGGSRPSSCSVAGGAPSSAVSSNNQLIASSSEHTHVGGDASAQRLRSELLTMLQLVSSPFSTRLPRHQFKQISYHFEANLKPFSDDDTNSNAQMDQKYNQCLDEIQSTTARFNTLTHATARAAGMSSSSSSSICAPFAHRTVSAMYHGLRRRIAGEIMSAAAAGGRPCRGESSSAVTGGERERSWESAFIQKHWAVQQLRRGEQQCWRPQRGLPEKSVAVLKAWMFENFLRPYPKDSEKEMLAARSGLSRNQVSNWFINARVRLWKPMIEEMCEELKRSSGGGAGNQALAMEHMNSQDVVS</sequence>
<evidence type="ECO:0000256" key="2">
    <source>
        <dbReference type="ARBA" id="ARBA00006454"/>
    </source>
</evidence>
<dbReference type="InterPro" id="IPR050224">
    <property type="entry name" value="TALE_homeobox"/>
</dbReference>
<dbReference type="STRING" id="40149.A0A0E0CI88"/>
<dbReference type="Proteomes" id="UP000008021">
    <property type="component" value="Chromosome 2"/>
</dbReference>
<keyword evidence="4 8" id="KW-0238">DNA-binding</keyword>
<protein>
    <recommendedName>
        <fullName evidence="10">Homeobox domain-containing protein</fullName>
    </recommendedName>
</protein>
<feature type="domain" description="Homeobox" evidence="10">
    <location>
        <begin position="482"/>
        <end position="545"/>
    </location>
</feature>
<dbReference type="Pfam" id="PF07526">
    <property type="entry name" value="POX"/>
    <property type="match status" value="1"/>
</dbReference>
<organism evidence="11">
    <name type="scientific">Oryza meridionalis</name>
    <dbReference type="NCBI Taxonomy" id="40149"/>
    <lineage>
        <taxon>Eukaryota</taxon>
        <taxon>Viridiplantae</taxon>
        <taxon>Streptophyta</taxon>
        <taxon>Embryophyta</taxon>
        <taxon>Tracheophyta</taxon>
        <taxon>Spermatophyta</taxon>
        <taxon>Magnoliopsida</taxon>
        <taxon>Liliopsida</taxon>
        <taxon>Poales</taxon>
        <taxon>Poaceae</taxon>
        <taxon>BOP clade</taxon>
        <taxon>Oryzoideae</taxon>
        <taxon>Oryzeae</taxon>
        <taxon>Oryzinae</taxon>
        <taxon>Oryza</taxon>
    </lineage>
</organism>
<dbReference type="SUPFAM" id="SSF46689">
    <property type="entry name" value="Homeodomain-like"/>
    <property type="match status" value="1"/>
</dbReference>
<dbReference type="InterPro" id="IPR009057">
    <property type="entry name" value="Homeodomain-like_sf"/>
</dbReference>
<dbReference type="Gene3D" id="1.10.10.60">
    <property type="entry name" value="Homeodomain-like"/>
    <property type="match status" value="1"/>
</dbReference>
<evidence type="ECO:0000256" key="3">
    <source>
        <dbReference type="ARBA" id="ARBA00023015"/>
    </source>
</evidence>
<proteinExistence type="inferred from homology"/>
<evidence type="ECO:0000313" key="12">
    <source>
        <dbReference type="Proteomes" id="UP000008021"/>
    </source>
</evidence>
<name>A0A0E0CI88_9ORYZ</name>
<reference evidence="11" key="2">
    <citation type="submission" date="2018-05" db="EMBL/GenBank/DDBJ databases">
        <title>OmerRS3 (Oryza meridionalis Reference Sequence Version 3).</title>
        <authorList>
            <person name="Zhang J."/>
            <person name="Kudrna D."/>
            <person name="Lee S."/>
            <person name="Talag J."/>
            <person name="Welchert J."/>
            <person name="Wing R.A."/>
        </authorList>
    </citation>
    <scope>NUCLEOTIDE SEQUENCE [LARGE SCALE GENOMIC DNA]</scope>
    <source>
        <strain evidence="11">cv. OR44</strain>
    </source>
</reference>
<dbReference type="GO" id="GO:0006355">
    <property type="term" value="P:regulation of DNA-templated transcription"/>
    <property type="evidence" value="ECO:0007669"/>
    <property type="project" value="InterPro"/>
</dbReference>
<keyword evidence="7 8" id="KW-0539">Nucleus</keyword>
<keyword evidence="3" id="KW-0805">Transcription regulation</keyword>
<dbReference type="InterPro" id="IPR001356">
    <property type="entry name" value="HD"/>
</dbReference>
<dbReference type="PROSITE" id="PS50071">
    <property type="entry name" value="HOMEOBOX_2"/>
    <property type="match status" value="1"/>
</dbReference>
<keyword evidence="5 8" id="KW-0371">Homeobox</keyword>
<dbReference type="InterPro" id="IPR008422">
    <property type="entry name" value="KN_HD"/>
</dbReference>
<dbReference type="SMART" id="SM00389">
    <property type="entry name" value="HOX"/>
    <property type="match status" value="1"/>
</dbReference>
<dbReference type="GO" id="GO:0005634">
    <property type="term" value="C:nucleus"/>
    <property type="evidence" value="ECO:0007669"/>
    <property type="project" value="UniProtKB-SubCell"/>
</dbReference>
<dbReference type="InterPro" id="IPR006563">
    <property type="entry name" value="POX_dom"/>
</dbReference>
<comment type="subcellular location">
    <subcellularLocation>
        <location evidence="1 8">Nucleus</location>
    </subcellularLocation>
</comment>
<accession>A0A0E0CI88</accession>
<evidence type="ECO:0000259" key="10">
    <source>
        <dbReference type="PROSITE" id="PS50071"/>
    </source>
</evidence>
<evidence type="ECO:0000256" key="9">
    <source>
        <dbReference type="SAM" id="MobiDB-lite"/>
    </source>
</evidence>
<evidence type="ECO:0000256" key="6">
    <source>
        <dbReference type="ARBA" id="ARBA00023163"/>
    </source>
</evidence>
<dbReference type="HOGENOM" id="CLU_031764_0_0_1"/>